<dbReference type="Proteomes" id="UP001596388">
    <property type="component" value="Unassembled WGS sequence"/>
</dbReference>
<reference evidence="2 3" key="1">
    <citation type="journal article" date="2019" name="Int. J. Syst. Evol. Microbiol.">
        <title>The Global Catalogue of Microorganisms (GCM) 10K type strain sequencing project: providing services to taxonomists for standard genome sequencing and annotation.</title>
        <authorList>
            <consortium name="The Broad Institute Genomics Platform"/>
            <consortium name="The Broad Institute Genome Sequencing Center for Infectious Disease"/>
            <person name="Wu L."/>
            <person name="Ma J."/>
        </authorList>
    </citation>
    <scope>NUCLEOTIDE SEQUENCE [LARGE SCALE GENOMIC DNA]</scope>
    <source>
        <strain evidence="2 3">DT55</strain>
    </source>
</reference>
<feature type="compositionally biased region" description="Polar residues" evidence="1">
    <location>
        <begin position="34"/>
        <end position="49"/>
    </location>
</feature>
<sequence length="332" mass="33600">MQANPLRLVGTFLLVVVVIVGAAAAVPLVTSQQTPAPTQLDNPQFQPGNTLIDEAPQDGSIEMEADAEPKTIVVDAGHGAAPSAKSIDPLVSTLVANGHTVEFFDPQADRRATLNDSLREADAFLTIAPTQRYSDAELSGIAAFTDAGGRLVVLSDPASSGGLSSLLGGLLGLPTASSGPSTTHLSSQYEMAFQAGYLYETDSERNYAAVSAAGANGSLGDGVENAVLRDAAPVVVGGDATVALASADGTTRSTTRRDGSYAVAAQQGNVAVIGDSDFLAPDDAYRGDNEVLIGNLADFLVSGEKSPEDAPTKPTPSGPRGPAGPSTPPAGG</sequence>
<evidence type="ECO:0000313" key="2">
    <source>
        <dbReference type="EMBL" id="MFC7098850.1"/>
    </source>
</evidence>
<feature type="region of interest" description="Disordered" evidence="1">
    <location>
        <begin position="302"/>
        <end position="332"/>
    </location>
</feature>
<organism evidence="2 3">
    <name type="scientific">Halobaculum marinum</name>
    <dbReference type="NCBI Taxonomy" id="3031996"/>
    <lineage>
        <taxon>Archaea</taxon>
        <taxon>Methanobacteriati</taxon>
        <taxon>Methanobacteriota</taxon>
        <taxon>Stenosarchaea group</taxon>
        <taxon>Halobacteria</taxon>
        <taxon>Halobacteriales</taxon>
        <taxon>Haloferacaceae</taxon>
        <taxon>Halobaculum</taxon>
    </lineage>
</organism>
<accession>A0ABD5X2W6</accession>
<dbReference type="GeneID" id="79271562"/>
<dbReference type="AlphaFoldDB" id="A0ABD5X2W6"/>
<feature type="region of interest" description="Disordered" evidence="1">
    <location>
        <begin position="34"/>
        <end position="55"/>
    </location>
</feature>
<gene>
    <name evidence="2" type="ORF">ACFQKD_16210</name>
</gene>
<evidence type="ECO:0000313" key="3">
    <source>
        <dbReference type="Proteomes" id="UP001596388"/>
    </source>
</evidence>
<evidence type="ECO:0000256" key="1">
    <source>
        <dbReference type="SAM" id="MobiDB-lite"/>
    </source>
</evidence>
<dbReference type="EMBL" id="JBHTAG010000004">
    <property type="protein sequence ID" value="MFC7098850.1"/>
    <property type="molecule type" value="Genomic_DNA"/>
</dbReference>
<proteinExistence type="predicted"/>
<dbReference type="RefSeq" id="WP_276239590.1">
    <property type="nucleotide sequence ID" value="NZ_CP119990.1"/>
</dbReference>
<protein>
    <submittedName>
        <fullName evidence="2">DUF4350 domain-containing protein</fullName>
    </submittedName>
</protein>
<comment type="caution">
    <text evidence="2">The sequence shown here is derived from an EMBL/GenBank/DDBJ whole genome shotgun (WGS) entry which is preliminary data.</text>
</comment>
<name>A0ABD5X2W6_9EURY</name>
<keyword evidence="3" id="KW-1185">Reference proteome</keyword>